<keyword evidence="3" id="KW-1185">Reference proteome</keyword>
<evidence type="ECO:0000313" key="3">
    <source>
        <dbReference type="Proteomes" id="UP000196581"/>
    </source>
</evidence>
<sequence>MYRLHGHPSDAVCRGAVRPSGSRAAGVPAQRPVIAITRSTQ</sequence>
<evidence type="ECO:0000313" key="2">
    <source>
        <dbReference type="EMBL" id="SLN01021.1"/>
    </source>
</evidence>
<evidence type="ECO:0000256" key="1">
    <source>
        <dbReference type="SAM" id="MobiDB-lite"/>
    </source>
</evidence>
<organism evidence="2 3">
    <name type="scientific">Brevibacterium yomogidense</name>
    <dbReference type="NCBI Taxonomy" id="946573"/>
    <lineage>
        <taxon>Bacteria</taxon>
        <taxon>Bacillati</taxon>
        <taxon>Actinomycetota</taxon>
        <taxon>Actinomycetes</taxon>
        <taxon>Micrococcales</taxon>
        <taxon>Brevibacteriaceae</taxon>
        <taxon>Brevibacterium</taxon>
    </lineage>
</organism>
<protein>
    <submittedName>
        <fullName evidence="2">Uncharacterized protein</fullName>
    </submittedName>
</protein>
<dbReference type="Proteomes" id="UP000196581">
    <property type="component" value="Unassembled WGS sequence"/>
</dbReference>
<proteinExistence type="predicted"/>
<reference evidence="3" key="1">
    <citation type="submission" date="2017-02" db="EMBL/GenBank/DDBJ databases">
        <authorList>
            <person name="Dridi B."/>
        </authorList>
    </citation>
    <scope>NUCLEOTIDE SEQUENCE [LARGE SCALE GENOMIC DNA]</scope>
    <source>
        <strain evidence="3">B Co 03.10</strain>
    </source>
</reference>
<dbReference type="EMBL" id="FWFF01000020">
    <property type="protein sequence ID" value="SLN01021.1"/>
    <property type="molecule type" value="Genomic_DNA"/>
</dbReference>
<dbReference type="AlphaFoldDB" id="A0A1X6XP17"/>
<gene>
    <name evidence="2" type="ORF">FM105_14030</name>
</gene>
<accession>A0A1X6XP17</accession>
<name>A0A1X6XP17_9MICO</name>
<feature type="region of interest" description="Disordered" evidence="1">
    <location>
        <begin position="1"/>
        <end position="28"/>
    </location>
</feature>